<proteinExistence type="inferred from homology"/>
<keyword evidence="4" id="KW-0735">Signal-anchor</keyword>
<dbReference type="EMBL" id="RIBY02000879">
    <property type="protein sequence ID" value="KAH9836417.1"/>
    <property type="molecule type" value="Genomic_DNA"/>
</dbReference>
<accession>A0A9W7SWX2</accession>
<comment type="similarity">
    <text evidence="2">Belongs to the glycosyltransferase 31 family. Beta3-Gal-T subfamily.</text>
</comment>
<dbReference type="InterPro" id="IPR026050">
    <property type="entry name" value="C1GALT1/C1GALT1_chp1"/>
</dbReference>
<evidence type="ECO:0000313" key="9">
    <source>
        <dbReference type="EMBL" id="KAH9836417.1"/>
    </source>
</evidence>
<evidence type="ECO:0000313" key="10">
    <source>
        <dbReference type="Proteomes" id="UP001138500"/>
    </source>
</evidence>
<dbReference type="OrthoDB" id="414175at2759"/>
<keyword evidence="6 8" id="KW-0472">Membrane</keyword>
<comment type="subcellular location">
    <subcellularLocation>
        <location evidence="1">Membrane</location>
        <topology evidence="1">Single-pass type II membrane protein</topology>
    </subcellularLocation>
</comment>
<gene>
    <name evidence="9" type="ORF">Tdes44962_MAKER08487</name>
</gene>
<comment type="caution">
    <text evidence="9">The sequence shown here is derived from an EMBL/GenBank/DDBJ whole genome shotgun (WGS) entry which is preliminary data.</text>
</comment>
<keyword evidence="5 8" id="KW-1133">Transmembrane helix</keyword>
<dbReference type="Gene3D" id="3.90.550.50">
    <property type="match status" value="1"/>
</dbReference>
<organism evidence="9 10">
    <name type="scientific">Teratosphaeria destructans</name>
    <dbReference type="NCBI Taxonomy" id="418781"/>
    <lineage>
        <taxon>Eukaryota</taxon>
        <taxon>Fungi</taxon>
        <taxon>Dikarya</taxon>
        <taxon>Ascomycota</taxon>
        <taxon>Pezizomycotina</taxon>
        <taxon>Dothideomycetes</taxon>
        <taxon>Dothideomycetidae</taxon>
        <taxon>Mycosphaerellales</taxon>
        <taxon>Teratosphaeriaceae</taxon>
        <taxon>Teratosphaeria</taxon>
    </lineage>
</organism>
<evidence type="ECO:0000256" key="8">
    <source>
        <dbReference type="SAM" id="Phobius"/>
    </source>
</evidence>
<evidence type="ECO:0000256" key="2">
    <source>
        <dbReference type="ARBA" id="ARBA00006462"/>
    </source>
</evidence>
<dbReference type="PANTHER" id="PTHR23033:SF47">
    <property type="entry name" value="APPLE DOMAIN-CONTAINING PROTEIN-RELATED"/>
    <property type="match status" value="1"/>
</dbReference>
<protein>
    <submittedName>
        <fullName evidence="9">Glycosyltransferase family 31 protein</fullName>
    </submittedName>
</protein>
<evidence type="ECO:0000256" key="4">
    <source>
        <dbReference type="ARBA" id="ARBA00022968"/>
    </source>
</evidence>
<evidence type="ECO:0000256" key="7">
    <source>
        <dbReference type="SAM" id="MobiDB-lite"/>
    </source>
</evidence>
<dbReference type="AlphaFoldDB" id="A0A9W7SWX2"/>
<reference evidence="9 10" key="1">
    <citation type="journal article" date="2018" name="IMA Fungus">
        <title>IMA Genome-F 10: Nine draft genome sequences of Claviceps purpurea s.lat., including C. arundinis, C. humidiphila, and C. cf. spartinae, pseudomolecules for the pitch canker pathogen Fusarium circinatum, draft genome of Davidsoniella eucalypti, Grosmannia galeiformis, Quambalaria eucalypti, and Teratosphaeria destructans.</title>
        <authorList>
            <person name="Wingfield B.D."/>
            <person name="Liu M."/>
            <person name="Nguyen H.D."/>
            <person name="Lane F.A."/>
            <person name="Morgan S.W."/>
            <person name="De Vos L."/>
            <person name="Wilken P.M."/>
            <person name="Duong T.A."/>
            <person name="Aylward J."/>
            <person name="Coetzee M.P."/>
            <person name="Dadej K."/>
            <person name="De Beer Z.W."/>
            <person name="Findlay W."/>
            <person name="Havenga M."/>
            <person name="Kolarik M."/>
            <person name="Menzies J.G."/>
            <person name="Naidoo K."/>
            <person name="Pochopski O."/>
            <person name="Shoukouhi P."/>
            <person name="Santana Q.C."/>
            <person name="Seifert K.A."/>
            <person name="Soal N."/>
            <person name="Steenkamp E.T."/>
            <person name="Tatham C.T."/>
            <person name="van der Nest M.A."/>
            <person name="Wingfield M.J."/>
        </authorList>
    </citation>
    <scope>NUCLEOTIDE SEQUENCE [LARGE SCALE GENOMIC DNA]</scope>
    <source>
        <strain evidence="9">CMW44962</strain>
    </source>
</reference>
<feature type="region of interest" description="Disordered" evidence="7">
    <location>
        <begin position="138"/>
        <end position="162"/>
    </location>
</feature>
<evidence type="ECO:0000256" key="5">
    <source>
        <dbReference type="ARBA" id="ARBA00022989"/>
    </source>
</evidence>
<dbReference type="PANTHER" id="PTHR23033">
    <property type="entry name" value="BETA1,3-GALACTOSYLTRANSFERASE"/>
    <property type="match status" value="1"/>
</dbReference>
<evidence type="ECO:0000256" key="3">
    <source>
        <dbReference type="ARBA" id="ARBA00022692"/>
    </source>
</evidence>
<keyword evidence="10" id="KW-1185">Reference proteome</keyword>
<sequence>MGVLLGRANRRFVYTASALLCIILYLTWHTPHGAGVTRRDVALQSPLAPETSHCRDLPGANDTLVIMKTGSTEIRDKLPIHLATTLKCYPNYMIFSDIEETFLDEPILDALEDVSARYKDSHDDFELYRRLQRGGRKALKPSELSGPVSRSQGGGGKPTNPGWRLDKWKFLPMARRTLQEYPDQKWYLFIETDTYIFWKTLLAYLAALDWTKPYYMGAQINIGDITFAHGGTGILVSRPALQMVVRHYIDHKDEWEDFTAGHWAGDCVLGKAFKDAGAPITYAWPIFQSDDIGDMNYGRTDNQHRLWCHPTVAYHHLAPPVVQDLWEFEQAWMQGSASAVLRHKDIFAQYILPRVAEPRENWDNHCDKDEGPVSCLDECEALCEKDKSCLQFALDPDGRCYTTARPNLGEAHRGWDAGWMYNRMQAFYEDASPCGDEGWLT</sequence>
<keyword evidence="3 8" id="KW-0812">Transmembrane</keyword>
<dbReference type="GO" id="GO:0016020">
    <property type="term" value="C:membrane"/>
    <property type="evidence" value="ECO:0007669"/>
    <property type="project" value="UniProtKB-SubCell"/>
</dbReference>
<feature type="transmembrane region" description="Helical" evidence="8">
    <location>
        <begin position="12"/>
        <end position="28"/>
    </location>
</feature>
<evidence type="ECO:0000256" key="1">
    <source>
        <dbReference type="ARBA" id="ARBA00004606"/>
    </source>
</evidence>
<reference evidence="9 10" key="2">
    <citation type="journal article" date="2021" name="Curr. Genet.">
        <title>Genetic response to nitrogen starvation in the aggressive Eucalyptus foliar pathogen Teratosphaeria destructans.</title>
        <authorList>
            <person name="Havenga M."/>
            <person name="Wingfield B.D."/>
            <person name="Wingfield M.J."/>
            <person name="Dreyer L.L."/>
            <person name="Roets F."/>
            <person name="Aylward J."/>
        </authorList>
    </citation>
    <scope>NUCLEOTIDE SEQUENCE [LARGE SCALE GENOMIC DNA]</scope>
    <source>
        <strain evidence="9">CMW44962</strain>
    </source>
</reference>
<name>A0A9W7SWX2_9PEZI</name>
<dbReference type="Proteomes" id="UP001138500">
    <property type="component" value="Unassembled WGS sequence"/>
</dbReference>
<evidence type="ECO:0000256" key="6">
    <source>
        <dbReference type="ARBA" id="ARBA00023136"/>
    </source>
</evidence>